<dbReference type="EMBL" id="QFWQ01000010">
    <property type="protein sequence ID" value="RCS28774.1"/>
    <property type="molecule type" value="Genomic_DNA"/>
</dbReference>
<dbReference type="Proteomes" id="UP000252387">
    <property type="component" value="Unassembled WGS sequence"/>
</dbReference>
<proteinExistence type="predicted"/>
<reference evidence="1 2" key="1">
    <citation type="submission" date="2018-05" db="EMBL/GenBank/DDBJ databases">
        <title>Draft genome sequence of Rhodanobacter denitrificans Yn1 isolated from gold copper mine.</title>
        <authorList>
            <person name="Yang N."/>
            <person name="Mazhar H.S."/>
            <person name="Rensing C."/>
        </authorList>
    </citation>
    <scope>NUCLEOTIDE SEQUENCE [LARGE SCALE GENOMIC DNA]</scope>
    <source>
        <strain evidence="1 2">Yn1</strain>
    </source>
</reference>
<evidence type="ECO:0000313" key="2">
    <source>
        <dbReference type="Proteomes" id="UP000252387"/>
    </source>
</evidence>
<dbReference type="InterPro" id="IPR032359">
    <property type="entry name" value="KwaB-like"/>
</dbReference>
<organism evidence="1 2">
    <name type="scientific">Rhodanobacter denitrificans</name>
    <dbReference type="NCBI Taxonomy" id="666685"/>
    <lineage>
        <taxon>Bacteria</taxon>
        <taxon>Pseudomonadati</taxon>
        <taxon>Pseudomonadota</taxon>
        <taxon>Gammaproteobacteria</taxon>
        <taxon>Lysobacterales</taxon>
        <taxon>Rhodanobacteraceae</taxon>
        <taxon>Rhodanobacter</taxon>
    </lineage>
</organism>
<dbReference type="RefSeq" id="WP_114345387.1">
    <property type="nucleotide sequence ID" value="NZ_QFWQ01000010.1"/>
</dbReference>
<evidence type="ECO:0000313" key="1">
    <source>
        <dbReference type="EMBL" id="RCS28774.1"/>
    </source>
</evidence>
<dbReference type="OrthoDB" id="8387556at2"/>
<comment type="caution">
    <text evidence="1">The sequence shown here is derived from an EMBL/GenBank/DDBJ whole genome shotgun (WGS) entry which is preliminary data.</text>
</comment>
<accession>A0A368KAB4</accession>
<name>A0A368KAB4_9GAMM</name>
<gene>
    <name evidence="1" type="ORF">DEO45_15235</name>
</gene>
<sequence length="307" mass="34492">MTKEAFDSLQAFDFDNADVHLWVFKRSTTAAKYIANYVRTDDELDSAMRTFAKHEKGRITEWSPYNYLAQTNENGCLSVGVGETNFGLLKELVDRPEADWAVNDIKRLRGTVGYLVKFVHGGKTVYAARRSPNTWRPAYKKKGVINVLFQNGELSAVQGDEFTLEPNFDLFCLDDSILIANKGGFESVMQYRSGYVVAFGDLQQQQQFVALFTDIQPLIDHVGTNSTHLRRMAVVQEKSLYANPGFIAAVQQVNANRNWGIVFDASNRIVPTPETAAVILKILLDQRLLSEITQIMYDVPDGVPVHA</sequence>
<protein>
    <submittedName>
        <fullName evidence="1">DUF4868 domain-containing protein</fullName>
    </submittedName>
</protein>
<dbReference type="Pfam" id="PF16162">
    <property type="entry name" value="KwaB"/>
    <property type="match status" value="1"/>
</dbReference>
<dbReference type="AlphaFoldDB" id="A0A368KAB4"/>
<keyword evidence="2" id="KW-1185">Reference proteome</keyword>